<protein>
    <submittedName>
        <fullName evidence="2">Putative secreted protein</fullName>
    </submittedName>
</protein>
<proteinExistence type="predicted"/>
<accession>A0A2M4DML8</accession>
<sequence length="78" mass="8865">MCIQIRHMIILCRIRHITPLPIPVNSQRFILDSNNRIHNTKASNSSIINNSSSNSKQLSHSNINPITFRRDPLSSQSS</sequence>
<dbReference type="AlphaFoldDB" id="A0A2M4DML8"/>
<feature type="region of interest" description="Disordered" evidence="1">
    <location>
        <begin position="41"/>
        <end position="78"/>
    </location>
</feature>
<feature type="compositionally biased region" description="Low complexity" evidence="1">
    <location>
        <begin position="43"/>
        <end position="63"/>
    </location>
</feature>
<evidence type="ECO:0000256" key="1">
    <source>
        <dbReference type="SAM" id="MobiDB-lite"/>
    </source>
</evidence>
<organism evidence="2">
    <name type="scientific">Anopheles darlingi</name>
    <name type="common">Mosquito</name>
    <dbReference type="NCBI Taxonomy" id="43151"/>
    <lineage>
        <taxon>Eukaryota</taxon>
        <taxon>Metazoa</taxon>
        <taxon>Ecdysozoa</taxon>
        <taxon>Arthropoda</taxon>
        <taxon>Hexapoda</taxon>
        <taxon>Insecta</taxon>
        <taxon>Pterygota</taxon>
        <taxon>Neoptera</taxon>
        <taxon>Endopterygota</taxon>
        <taxon>Diptera</taxon>
        <taxon>Nematocera</taxon>
        <taxon>Culicoidea</taxon>
        <taxon>Culicidae</taxon>
        <taxon>Anophelinae</taxon>
        <taxon>Anopheles</taxon>
    </lineage>
</organism>
<name>A0A2M4DML8_ANODA</name>
<evidence type="ECO:0000313" key="2">
    <source>
        <dbReference type="EMBL" id="MBW78771.1"/>
    </source>
</evidence>
<reference evidence="2" key="1">
    <citation type="submission" date="2018-01" db="EMBL/GenBank/DDBJ databases">
        <title>An insight into the sialome of Amazonian anophelines.</title>
        <authorList>
            <person name="Ribeiro J.M."/>
            <person name="Scarpassa V."/>
            <person name="Calvo E."/>
        </authorList>
    </citation>
    <scope>NUCLEOTIDE SEQUENCE</scope>
</reference>
<dbReference type="EMBL" id="GGFL01014593">
    <property type="protein sequence ID" value="MBW78771.1"/>
    <property type="molecule type" value="Transcribed_RNA"/>
</dbReference>